<dbReference type="KEGG" id="adl:AURDEDRAFT_178462"/>
<dbReference type="EMBL" id="JH688948">
    <property type="protein sequence ID" value="EJD32464.1"/>
    <property type="molecule type" value="Genomic_DNA"/>
</dbReference>
<dbReference type="Proteomes" id="UP000006514">
    <property type="component" value="Unassembled WGS sequence"/>
</dbReference>
<dbReference type="OrthoDB" id="2094832at2759"/>
<organism evidence="3 4">
    <name type="scientific">Auricularia subglabra (strain TFB-10046 / SS5)</name>
    <name type="common">White-rot fungus</name>
    <name type="synonym">Auricularia delicata (strain TFB10046)</name>
    <dbReference type="NCBI Taxonomy" id="717982"/>
    <lineage>
        <taxon>Eukaryota</taxon>
        <taxon>Fungi</taxon>
        <taxon>Dikarya</taxon>
        <taxon>Basidiomycota</taxon>
        <taxon>Agaricomycotina</taxon>
        <taxon>Agaricomycetes</taxon>
        <taxon>Auriculariales</taxon>
        <taxon>Auriculariaceae</taxon>
        <taxon>Auricularia</taxon>
    </lineage>
</organism>
<sequence>MIDACVESGSLNPLQKCASVIHTSTFSHLFNEEQQLEIVCRCNAQLSNKSGSLIFGSHCGMEKATIRQSRHSFGHDPESWKAMWKQVATKGNVEIEAYLSDFETAASGTMAVKAVDVNGKPLHLGSWLLWVAVSHPAPLFQVKF</sequence>
<proteinExistence type="predicted"/>
<dbReference type="InParanoid" id="J0CQJ4"/>
<evidence type="ECO:0000313" key="4">
    <source>
        <dbReference type="Proteomes" id="UP000006514"/>
    </source>
</evidence>
<dbReference type="InterPro" id="IPR051654">
    <property type="entry name" value="Meroterpenoid_MTases"/>
</dbReference>
<evidence type="ECO:0000313" key="3">
    <source>
        <dbReference type="EMBL" id="EJD32464.1"/>
    </source>
</evidence>
<evidence type="ECO:0000256" key="1">
    <source>
        <dbReference type="ARBA" id="ARBA00022679"/>
    </source>
</evidence>
<dbReference type="PANTHER" id="PTHR35897:SF1">
    <property type="entry name" value="METHYLTRANSFERASE AUSD"/>
    <property type="match status" value="1"/>
</dbReference>
<name>J0CQJ4_AURST</name>
<dbReference type="GO" id="GO:0016740">
    <property type="term" value="F:transferase activity"/>
    <property type="evidence" value="ECO:0007669"/>
    <property type="project" value="UniProtKB-KW"/>
</dbReference>
<protein>
    <submittedName>
        <fullName evidence="3">Uncharacterized protein</fullName>
    </submittedName>
</protein>
<dbReference type="PANTHER" id="PTHR35897">
    <property type="entry name" value="METHYLTRANSFERASE AUSD"/>
    <property type="match status" value="1"/>
</dbReference>
<dbReference type="AlphaFoldDB" id="J0CQJ4"/>
<keyword evidence="2" id="KW-0949">S-adenosyl-L-methionine</keyword>
<evidence type="ECO:0000256" key="2">
    <source>
        <dbReference type="ARBA" id="ARBA00022691"/>
    </source>
</evidence>
<reference evidence="4" key="1">
    <citation type="journal article" date="2012" name="Science">
        <title>The Paleozoic origin of enzymatic lignin decomposition reconstructed from 31 fungal genomes.</title>
        <authorList>
            <person name="Floudas D."/>
            <person name="Binder M."/>
            <person name="Riley R."/>
            <person name="Barry K."/>
            <person name="Blanchette R.A."/>
            <person name="Henrissat B."/>
            <person name="Martinez A.T."/>
            <person name="Otillar R."/>
            <person name="Spatafora J.W."/>
            <person name="Yadav J.S."/>
            <person name="Aerts A."/>
            <person name="Benoit I."/>
            <person name="Boyd A."/>
            <person name="Carlson A."/>
            <person name="Copeland A."/>
            <person name="Coutinho P.M."/>
            <person name="de Vries R.P."/>
            <person name="Ferreira P."/>
            <person name="Findley K."/>
            <person name="Foster B."/>
            <person name="Gaskell J."/>
            <person name="Glotzer D."/>
            <person name="Gorecki P."/>
            <person name="Heitman J."/>
            <person name="Hesse C."/>
            <person name="Hori C."/>
            <person name="Igarashi K."/>
            <person name="Jurgens J.A."/>
            <person name="Kallen N."/>
            <person name="Kersten P."/>
            <person name="Kohler A."/>
            <person name="Kuees U."/>
            <person name="Kumar T.K.A."/>
            <person name="Kuo A."/>
            <person name="LaButti K."/>
            <person name="Larrondo L.F."/>
            <person name="Lindquist E."/>
            <person name="Ling A."/>
            <person name="Lombard V."/>
            <person name="Lucas S."/>
            <person name="Lundell T."/>
            <person name="Martin R."/>
            <person name="McLaughlin D.J."/>
            <person name="Morgenstern I."/>
            <person name="Morin E."/>
            <person name="Murat C."/>
            <person name="Nagy L.G."/>
            <person name="Nolan M."/>
            <person name="Ohm R.A."/>
            <person name="Patyshakuliyeva A."/>
            <person name="Rokas A."/>
            <person name="Ruiz-Duenas F.J."/>
            <person name="Sabat G."/>
            <person name="Salamov A."/>
            <person name="Samejima M."/>
            <person name="Schmutz J."/>
            <person name="Slot J.C."/>
            <person name="St John F."/>
            <person name="Stenlid J."/>
            <person name="Sun H."/>
            <person name="Sun S."/>
            <person name="Syed K."/>
            <person name="Tsang A."/>
            <person name="Wiebenga A."/>
            <person name="Young D."/>
            <person name="Pisabarro A."/>
            <person name="Eastwood D.C."/>
            <person name="Martin F."/>
            <person name="Cullen D."/>
            <person name="Grigoriev I.V."/>
            <person name="Hibbett D.S."/>
        </authorList>
    </citation>
    <scope>NUCLEOTIDE SEQUENCE [LARGE SCALE GENOMIC DNA]</scope>
    <source>
        <strain evidence="4">TFB10046</strain>
    </source>
</reference>
<keyword evidence="1" id="KW-0808">Transferase</keyword>
<gene>
    <name evidence="3" type="ORF">AURDEDRAFT_178462</name>
</gene>
<accession>J0CQJ4</accession>
<keyword evidence="4" id="KW-1185">Reference proteome</keyword>